<gene>
    <name evidence="1" type="ORF">NPIL_374241</name>
</gene>
<keyword evidence="2" id="KW-1185">Reference proteome</keyword>
<accession>A0A8X6TQB0</accession>
<reference evidence="1" key="1">
    <citation type="submission" date="2020-08" db="EMBL/GenBank/DDBJ databases">
        <title>Multicomponent nature underlies the extraordinary mechanical properties of spider dragline silk.</title>
        <authorList>
            <person name="Kono N."/>
            <person name="Nakamura H."/>
            <person name="Mori M."/>
            <person name="Yoshida Y."/>
            <person name="Ohtoshi R."/>
            <person name="Malay A.D."/>
            <person name="Moran D.A.P."/>
            <person name="Tomita M."/>
            <person name="Numata K."/>
            <person name="Arakawa K."/>
        </authorList>
    </citation>
    <scope>NUCLEOTIDE SEQUENCE</scope>
</reference>
<protein>
    <submittedName>
        <fullName evidence="1">Uncharacterized protein</fullName>
    </submittedName>
</protein>
<organism evidence="1 2">
    <name type="scientific">Nephila pilipes</name>
    <name type="common">Giant wood spider</name>
    <name type="synonym">Nephila maculata</name>
    <dbReference type="NCBI Taxonomy" id="299642"/>
    <lineage>
        <taxon>Eukaryota</taxon>
        <taxon>Metazoa</taxon>
        <taxon>Ecdysozoa</taxon>
        <taxon>Arthropoda</taxon>
        <taxon>Chelicerata</taxon>
        <taxon>Arachnida</taxon>
        <taxon>Araneae</taxon>
        <taxon>Araneomorphae</taxon>
        <taxon>Entelegynae</taxon>
        <taxon>Araneoidea</taxon>
        <taxon>Nephilidae</taxon>
        <taxon>Nephila</taxon>
    </lineage>
</organism>
<evidence type="ECO:0000313" key="1">
    <source>
        <dbReference type="EMBL" id="GFT32959.1"/>
    </source>
</evidence>
<evidence type="ECO:0000313" key="2">
    <source>
        <dbReference type="Proteomes" id="UP000887013"/>
    </source>
</evidence>
<proteinExistence type="predicted"/>
<name>A0A8X6TQB0_NEPPI</name>
<dbReference type="AlphaFoldDB" id="A0A8X6TQB0"/>
<sequence length="73" mass="7990">MSGINRLLPLVTLGRTEYTGLTEYASLNDKSYQASESTTKTKLAIVRFRNLTIVAASAYRCGLSVSKFVGRIS</sequence>
<comment type="caution">
    <text evidence="1">The sequence shown here is derived from an EMBL/GenBank/DDBJ whole genome shotgun (WGS) entry which is preliminary data.</text>
</comment>
<dbReference type="EMBL" id="BMAW01108229">
    <property type="protein sequence ID" value="GFT32959.1"/>
    <property type="molecule type" value="Genomic_DNA"/>
</dbReference>
<dbReference type="Proteomes" id="UP000887013">
    <property type="component" value="Unassembled WGS sequence"/>
</dbReference>